<accession>A0ABQ0DT08</accession>
<dbReference type="Pfam" id="PF23023">
    <property type="entry name" value="Anti-Pycsar_Apyc1"/>
    <property type="match status" value="1"/>
</dbReference>
<evidence type="ECO:0008006" key="3">
    <source>
        <dbReference type="Google" id="ProtNLM"/>
    </source>
</evidence>
<dbReference type="SUPFAM" id="SSF56281">
    <property type="entry name" value="Metallo-hydrolase/oxidoreductase"/>
    <property type="match status" value="1"/>
</dbReference>
<protein>
    <recommendedName>
        <fullName evidence="3">Metallo-beta-lactamase family protein</fullName>
    </recommendedName>
</protein>
<dbReference type="InterPro" id="IPR036866">
    <property type="entry name" value="RibonucZ/Hydroxyglut_hydro"/>
</dbReference>
<evidence type="ECO:0000313" key="1">
    <source>
        <dbReference type="EMBL" id="GAB1225976.1"/>
    </source>
</evidence>
<reference evidence="1 2" key="1">
    <citation type="journal article" date="2019" name="PLoS Negl. Trop. Dis.">
        <title>Whole genome sequencing of Entamoeba nuttalli reveals mammalian host-related molecular signatures and a novel octapeptide-repeat surface protein.</title>
        <authorList>
            <person name="Tanaka M."/>
            <person name="Makiuchi T."/>
            <person name="Komiyama T."/>
            <person name="Shiina T."/>
            <person name="Osaki K."/>
            <person name="Tachibana H."/>
        </authorList>
    </citation>
    <scope>NUCLEOTIDE SEQUENCE [LARGE SCALE GENOMIC DNA]</scope>
    <source>
        <strain evidence="1 2">P19-061405</strain>
    </source>
</reference>
<dbReference type="Proteomes" id="UP001628156">
    <property type="component" value="Unassembled WGS sequence"/>
</dbReference>
<proteinExistence type="predicted"/>
<name>A0ABQ0DT08_9EUKA</name>
<dbReference type="PANTHER" id="PTHR46018:SF2">
    <property type="entry name" value="ZINC PHOSPHODIESTERASE ELAC PROTEIN 1"/>
    <property type="match status" value="1"/>
</dbReference>
<sequence length="267" mass="29330">MTHLLIAGTSAARPIYGRMTTSTLIYTNNGEDLYLVDCGDGITNVLTQFRVPLDKIRGVIITHSHSDHASGIAGFVHSVVFGTSVELIIAAPKGIQKLVDVVFEYSGDIVPKTVSYIDLSDDKITHFSIKNTSFTSVPIPHHGSIKGHGIICQTHYNNHQDTSIAITGDTNDSSLLAEYIVQQKIQLNMLLHECTFASDLHENALKWGHSNPQLVIQTLLKIKPNKCIIHHFSTRYSIEAINKMAIEIQESSHVPTLPVTDGLLVSL</sequence>
<keyword evidence="2" id="KW-1185">Reference proteome</keyword>
<dbReference type="Gene3D" id="3.60.15.10">
    <property type="entry name" value="Ribonuclease Z/Hydroxyacylglutathione hydrolase-like"/>
    <property type="match status" value="1"/>
</dbReference>
<dbReference type="EMBL" id="BAAFRS010000271">
    <property type="protein sequence ID" value="GAB1225976.1"/>
    <property type="molecule type" value="Genomic_DNA"/>
</dbReference>
<gene>
    <name evidence="1" type="ORF">ENUP19_0271G0012</name>
</gene>
<organism evidence="1 2">
    <name type="scientific">Entamoeba nuttalli</name>
    <dbReference type="NCBI Taxonomy" id="412467"/>
    <lineage>
        <taxon>Eukaryota</taxon>
        <taxon>Amoebozoa</taxon>
        <taxon>Evosea</taxon>
        <taxon>Archamoebae</taxon>
        <taxon>Mastigamoebida</taxon>
        <taxon>Entamoebidae</taxon>
        <taxon>Entamoeba</taxon>
    </lineage>
</organism>
<evidence type="ECO:0000313" key="2">
    <source>
        <dbReference type="Proteomes" id="UP001628156"/>
    </source>
</evidence>
<dbReference type="PANTHER" id="PTHR46018">
    <property type="entry name" value="ZINC PHOSPHODIESTERASE ELAC PROTEIN 1"/>
    <property type="match status" value="1"/>
</dbReference>
<comment type="caution">
    <text evidence="1">The sequence shown here is derived from an EMBL/GenBank/DDBJ whole genome shotgun (WGS) entry which is preliminary data.</text>
</comment>